<dbReference type="KEGG" id="pxv:FXF36_06690"/>
<protein>
    <submittedName>
        <fullName evidence="3">Histidine-type phosphatase</fullName>
    </submittedName>
</protein>
<dbReference type="Gene3D" id="3.40.50.1240">
    <property type="entry name" value="Phosphoglycerate mutase-like"/>
    <property type="match status" value="2"/>
</dbReference>
<reference evidence="4" key="1">
    <citation type="submission" date="2019-08" db="EMBL/GenBank/DDBJ databases">
        <title>Complete Genome Sequence of the Polysaccharide-Degrading Rumen Bacterium Pseudobutyrivibrio xylanivorans MA3014.</title>
        <authorList>
            <person name="Palevich N."/>
            <person name="Maclean P.H."/>
            <person name="Kelly W.J."/>
            <person name="Leahy S.C."/>
            <person name="Rakonjac J."/>
            <person name="Attwood G.T."/>
        </authorList>
    </citation>
    <scope>NUCLEOTIDE SEQUENCE [LARGE SCALE GENOMIC DNA]</scope>
    <source>
        <strain evidence="4">MA3014</strain>
    </source>
</reference>
<evidence type="ECO:0000313" key="4">
    <source>
        <dbReference type="Proteomes" id="UP000327030"/>
    </source>
</evidence>
<organism evidence="3 4">
    <name type="scientific">Pseudobutyrivibrio xylanivorans</name>
    <dbReference type="NCBI Taxonomy" id="185007"/>
    <lineage>
        <taxon>Bacteria</taxon>
        <taxon>Bacillati</taxon>
        <taxon>Bacillota</taxon>
        <taxon>Clostridia</taxon>
        <taxon>Lachnospirales</taxon>
        <taxon>Lachnospiraceae</taxon>
        <taxon>Pseudobutyrivibrio</taxon>
    </lineage>
</organism>
<dbReference type="AlphaFoldDB" id="A0A5P6VQ17"/>
<feature type="chain" id="PRO_5024842291" evidence="2">
    <location>
        <begin position="33"/>
        <end position="439"/>
    </location>
</feature>
<dbReference type="GO" id="GO:0030288">
    <property type="term" value="C:outer membrane-bounded periplasmic space"/>
    <property type="evidence" value="ECO:0007669"/>
    <property type="project" value="TreeGrafter"/>
</dbReference>
<proteinExistence type="inferred from homology"/>
<dbReference type="InterPro" id="IPR029033">
    <property type="entry name" value="His_PPase_superfam"/>
</dbReference>
<gene>
    <name evidence="3" type="ORF">FXF36_06690</name>
</gene>
<dbReference type="Pfam" id="PF00328">
    <property type="entry name" value="His_Phos_2"/>
    <property type="match status" value="1"/>
</dbReference>
<dbReference type="InterPro" id="IPR050645">
    <property type="entry name" value="Histidine_acid_phosphatase"/>
</dbReference>
<dbReference type="Proteomes" id="UP000327030">
    <property type="component" value="Chromosome 1"/>
</dbReference>
<dbReference type="InterPro" id="IPR033379">
    <property type="entry name" value="Acid_Pase_AS"/>
</dbReference>
<keyword evidence="2" id="KW-0732">Signal</keyword>
<feature type="signal peptide" evidence="2">
    <location>
        <begin position="1"/>
        <end position="32"/>
    </location>
</feature>
<dbReference type="PANTHER" id="PTHR11567">
    <property type="entry name" value="ACID PHOSPHATASE-RELATED"/>
    <property type="match status" value="1"/>
</dbReference>
<evidence type="ECO:0000256" key="2">
    <source>
        <dbReference type="SAM" id="SignalP"/>
    </source>
</evidence>
<dbReference type="PROSITE" id="PS00616">
    <property type="entry name" value="HIS_ACID_PHOSPHAT_1"/>
    <property type="match status" value="1"/>
</dbReference>
<dbReference type="GO" id="GO:0050308">
    <property type="term" value="F:sugar-phosphatase activity"/>
    <property type="evidence" value="ECO:0007669"/>
    <property type="project" value="TreeGrafter"/>
</dbReference>
<dbReference type="PANTHER" id="PTHR11567:SF135">
    <property type="entry name" value="GLUCOSE-1-PHOSPHATASE"/>
    <property type="match status" value="1"/>
</dbReference>
<accession>A0A5P6VQ17</accession>
<sequence length="439" mass="49365">MSRKIWGIRNSAIAVSLTIAVCINLFSATAFAKEDDGLLHEGYQLQQVVVLSRHNIRAPLSGGDSLLGKVTPYTWHEWSSSPSELSLKGGVLETEMGQFFRKWLVSQGLITENYHPADGEVRVYSNSKQRTIATAQYFTAGMMPTANVRIEYHSEFDTMDPVFNPQLTFCTDEYVKDVTNQINALHSKEIAELQDNYDLVSRVVDMKDSKAWKSGEVTKLVTTDNVYSIKTFDEPRVKGSASTAVSISDALVLQYYEETNDSAAGFGKKLSNKQWKEISEIKDAYGEIMFGTPLLAANVAYPLVNEINSEMKNPSRKFTFLCGHDSNIGSVLADLGVQSYEAPNSVESRTPIGSKIVFSKWSNATGENFWDVDLVYQTTEQLRAVSMLDLTNPPQIYDLKFNSITPNEDGLYREQDINDMFQRAINNYFMIRDYYEASL</sequence>
<dbReference type="EMBL" id="CP043028">
    <property type="protein sequence ID" value="QFJ54560.1"/>
    <property type="molecule type" value="Genomic_DNA"/>
</dbReference>
<dbReference type="OrthoDB" id="395886at2"/>
<comment type="similarity">
    <text evidence="1">Belongs to the histidine acid phosphatase family.</text>
</comment>
<evidence type="ECO:0000313" key="3">
    <source>
        <dbReference type="EMBL" id="QFJ54560.1"/>
    </source>
</evidence>
<dbReference type="RefSeq" id="WP_151623047.1">
    <property type="nucleotide sequence ID" value="NZ_CP043028.1"/>
</dbReference>
<evidence type="ECO:0000256" key="1">
    <source>
        <dbReference type="ARBA" id="ARBA00005375"/>
    </source>
</evidence>
<dbReference type="InterPro" id="IPR000560">
    <property type="entry name" value="His_Pase_clade-2"/>
</dbReference>
<dbReference type="SUPFAM" id="SSF53254">
    <property type="entry name" value="Phosphoglycerate mutase-like"/>
    <property type="match status" value="1"/>
</dbReference>
<name>A0A5P6VQ17_PSEXY</name>
<dbReference type="CDD" id="cd07061">
    <property type="entry name" value="HP_HAP_like"/>
    <property type="match status" value="1"/>
</dbReference>